<comment type="caution">
    <text evidence="1">The sequence shown here is derived from an EMBL/GenBank/DDBJ whole genome shotgun (WGS) entry which is preliminary data.</text>
</comment>
<reference evidence="1 2" key="1">
    <citation type="submission" date="2020-04" db="EMBL/GenBank/DDBJ databases">
        <title>Paeniglutamicibacter sp. ANT13_2, a novel actinomycete isolated from sediment in Antarctica.</title>
        <authorList>
            <person name="Sakdapetsiri C."/>
            <person name="Pinyakong O."/>
        </authorList>
    </citation>
    <scope>NUCLEOTIDE SEQUENCE [LARGE SCALE GENOMIC DNA]</scope>
    <source>
        <strain evidence="1 2">ANT13_2</strain>
    </source>
</reference>
<keyword evidence="2" id="KW-1185">Reference proteome</keyword>
<evidence type="ECO:0000313" key="2">
    <source>
        <dbReference type="Proteomes" id="UP000746595"/>
    </source>
</evidence>
<gene>
    <name evidence="1" type="ORF">HED64_18920</name>
</gene>
<organism evidence="1 2">
    <name type="scientific">Paeniglutamicibacter terrestris</name>
    <dbReference type="NCBI Taxonomy" id="2723403"/>
    <lineage>
        <taxon>Bacteria</taxon>
        <taxon>Bacillati</taxon>
        <taxon>Actinomycetota</taxon>
        <taxon>Actinomycetes</taxon>
        <taxon>Micrococcales</taxon>
        <taxon>Micrococcaceae</taxon>
        <taxon>Paeniglutamicibacter</taxon>
    </lineage>
</organism>
<proteinExistence type="predicted"/>
<accession>A0ABX1G928</accession>
<evidence type="ECO:0000313" key="1">
    <source>
        <dbReference type="EMBL" id="NKG22768.1"/>
    </source>
</evidence>
<dbReference type="RefSeq" id="WP_168153504.1">
    <property type="nucleotide sequence ID" value="NZ_JAAWVT010000015.1"/>
</dbReference>
<dbReference type="Proteomes" id="UP000746595">
    <property type="component" value="Unassembled WGS sequence"/>
</dbReference>
<protein>
    <submittedName>
        <fullName evidence="1">Uncharacterized protein</fullName>
    </submittedName>
</protein>
<dbReference type="EMBL" id="JAAWVT010000015">
    <property type="protein sequence ID" value="NKG22768.1"/>
    <property type="molecule type" value="Genomic_DNA"/>
</dbReference>
<name>A0ABX1G928_9MICC</name>
<sequence>MSESLRIRVVRSGGVAGISRRGILELPAQEPSGQQDPDWFTMAHQALNQLRSIQEPATAPAVRDAFTWSLNIDGEDHVVPDQLLVGPARTLAEHVITLRGSR</sequence>